<keyword evidence="3" id="KW-0813">Transport</keyword>
<comment type="caution">
    <text evidence="3">The sequence shown here is derived from an EMBL/GenBank/DDBJ whole genome shotgun (WGS) entry which is preliminary data.</text>
</comment>
<dbReference type="Pfam" id="PF07885">
    <property type="entry name" value="Ion_trans_2"/>
    <property type="match status" value="1"/>
</dbReference>
<dbReference type="PANTHER" id="PTHR43833">
    <property type="entry name" value="POTASSIUM CHANNEL PROTEIN 2-RELATED-RELATED"/>
    <property type="match status" value="1"/>
</dbReference>
<reference evidence="3 4" key="1">
    <citation type="submission" date="2017-03" db="EMBL/GenBank/DDBJ databases">
        <title>Genome sequence of Methanobrevibacter wosei.</title>
        <authorList>
            <person name="Poehlein A."/>
            <person name="Seedorf H."/>
            <person name="Daniel R."/>
        </authorList>
    </citation>
    <scope>NUCLEOTIDE SEQUENCE [LARGE SCALE GENOMIC DNA]</scope>
    <source>
        <strain evidence="3 4">DSM 11979</strain>
    </source>
</reference>
<dbReference type="SUPFAM" id="SSF51735">
    <property type="entry name" value="NAD(P)-binding Rossmann-fold domains"/>
    <property type="match status" value="1"/>
</dbReference>
<dbReference type="PRINTS" id="PR00169">
    <property type="entry name" value="KCHANNEL"/>
</dbReference>
<dbReference type="Pfam" id="PF02829">
    <property type="entry name" value="3H"/>
    <property type="match status" value="1"/>
</dbReference>
<dbReference type="GO" id="GO:0034220">
    <property type="term" value="P:monoatomic ion transmembrane transport"/>
    <property type="evidence" value="ECO:0007669"/>
    <property type="project" value="UniProtKB-KW"/>
</dbReference>
<dbReference type="InterPro" id="IPR003148">
    <property type="entry name" value="RCK_N"/>
</dbReference>
<evidence type="ECO:0000259" key="2">
    <source>
        <dbReference type="PROSITE" id="PS51201"/>
    </source>
</evidence>
<dbReference type="PANTHER" id="PTHR43833:SF9">
    <property type="entry name" value="POTASSIUM CHANNEL PROTEIN YUGO-RELATED"/>
    <property type="match status" value="1"/>
</dbReference>
<dbReference type="Gene3D" id="3.30.1340.20">
    <property type="entry name" value="3H domain"/>
    <property type="match status" value="1"/>
</dbReference>
<evidence type="ECO:0000256" key="1">
    <source>
        <dbReference type="ARBA" id="ARBA00004651"/>
    </source>
</evidence>
<evidence type="ECO:0000313" key="4">
    <source>
        <dbReference type="Proteomes" id="UP000245577"/>
    </source>
</evidence>
<dbReference type="Pfam" id="PF02254">
    <property type="entry name" value="TrkA_N"/>
    <property type="match status" value="1"/>
</dbReference>
<dbReference type="GO" id="GO:0036094">
    <property type="term" value="F:small molecule binding"/>
    <property type="evidence" value="ECO:0007669"/>
    <property type="project" value="InterPro"/>
</dbReference>
<name>A0A2U1S6N5_9EURY</name>
<dbReference type="InterPro" id="IPR035922">
    <property type="entry name" value="3H_dom_sf"/>
</dbReference>
<keyword evidence="4" id="KW-1185">Reference proteome</keyword>
<organism evidence="3 4">
    <name type="scientific">Methanobrevibacter woesei</name>
    <dbReference type="NCBI Taxonomy" id="190976"/>
    <lineage>
        <taxon>Archaea</taxon>
        <taxon>Methanobacteriati</taxon>
        <taxon>Methanobacteriota</taxon>
        <taxon>Methanomada group</taxon>
        <taxon>Methanobacteria</taxon>
        <taxon>Methanobacteriales</taxon>
        <taxon>Methanobacteriaceae</taxon>
        <taxon>Methanobrevibacter</taxon>
    </lineage>
</organism>
<dbReference type="PROSITE" id="PS51201">
    <property type="entry name" value="RCK_N"/>
    <property type="match status" value="1"/>
</dbReference>
<proteinExistence type="predicted"/>
<keyword evidence="3" id="KW-0406">Ion transport</keyword>
<dbReference type="GO" id="GO:0006813">
    <property type="term" value="P:potassium ion transport"/>
    <property type="evidence" value="ECO:0007669"/>
    <property type="project" value="InterPro"/>
</dbReference>
<keyword evidence="3" id="KW-0407">Ion channel</keyword>
<dbReference type="InterPro" id="IPR004173">
    <property type="entry name" value="3H_domain"/>
</dbReference>
<dbReference type="Gene3D" id="1.10.287.70">
    <property type="match status" value="1"/>
</dbReference>
<dbReference type="InterPro" id="IPR050721">
    <property type="entry name" value="Trk_Ktr_HKT_K-transport"/>
</dbReference>
<dbReference type="EMBL" id="MZGU01000004">
    <property type="protein sequence ID" value="PWB85742.1"/>
    <property type="molecule type" value="Genomic_DNA"/>
</dbReference>
<accession>A0A2U1S6N5</accession>
<sequence>MGLNLIDSIYYTIITMATVGFGDIVPTTALQKIFSMTVALSGVGTIAYVFSGVIQNFTEKLTEYSKGAKMYKKIGKMNNYYILCGFGRVGNVVYDELKKRNQNVVIIEKDPQIAESIERDEKTVVINEDATESETLIELTNEKCSSIIITTTSDVTNLFVVLTVREHNPDTWIVSRCSKTENIPRLYNAGASKVISPETIGGGNIYFEAVKPHILRVTVQHEMEDIKNEMYTIIEHNCIIENIDYHFPGIKSPLTRKIGVISKEEVDLFLEQLENDPQSKVYLENLYKTAHYIHSHWISGSDAECLNRLLKDIEKESKVLGINLSNEEIAEITKKYVE</sequence>
<dbReference type="GO" id="GO:0005886">
    <property type="term" value="C:plasma membrane"/>
    <property type="evidence" value="ECO:0007669"/>
    <property type="project" value="UniProtKB-SubCell"/>
</dbReference>
<evidence type="ECO:0000313" key="3">
    <source>
        <dbReference type="EMBL" id="PWB85742.1"/>
    </source>
</evidence>
<feature type="domain" description="RCK N-terminal" evidence="2">
    <location>
        <begin position="78"/>
        <end position="196"/>
    </location>
</feature>
<dbReference type="SUPFAM" id="SSF75500">
    <property type="entry name" value="Putative transcriptional regulator TM1602, C-terminal domain"/>
    <property type="match status" value="1"/>
</dbReference>
<gene>
    <name evidence="3" type="primary">kch</name>
    <name evidence="3" type="ORF">MBBWO_05880</name>
</gene>
<comment type="subcellular location">
    <subcellularLocation>
        <location evidence="1">Cell membrane</location>
        <topology evidence="1">Multi-pass membrane protein</topology>
    </subcellularLocation>
</comment>
<dbReference type="InterPro" id="IPR013099">
    <property type="entry name" value="K_chnl_dom"/>
</dbReference>
<dbReference type="SUPFAM" id="SSF81324">
    <property type="entry name" value="Voltage-gated potassium channels"/>
    <property type="match status" value="1"/>
</dbReference>
<dbReference type="InterPro" id="IPR036291">
    <property type="entry name" value="NAD(P)-bd_dom_sf"/>
</dbReference>
<dbReference type="Proteomes" id="UP000245577">
    <property type="component" value="Unassembled WGS sequence"/>
</dbReference>
<dbReference type="AlphaFoldDB" id="A0A2U1S6N5"/>
<protein>
    <submittedName>
        <fullName evidence="3">Voltage-gated potassium channel Kch</fullName>
    </submittedName>
</protein>
<dbReference type="Gene3D" id="3.40.50.720">
    <property type="entry name" value="NAD(P)-binding Rossmann-like Domain"/>
    <property type="match status" value="1"/>
</dbReference>